<keyword evidence="8" id="KW-1185">Reference proteome</keyword>
<evidence type="ECO:0000313" key="7">
    <source>
        <dbReference type="Ensembl" id="ENSCCEP00000022699.1"/>
    </source>
</evidence>
<evidence type="ECO:0000256" key="1">
    <source>
        <dbReference type="ARBA" id="ARBA00022723"/>
    </source>
</evidence>
<evidence type="ECO:0000256" key="4">
    <source>
        <dbReference type="PROSITE-ProRule" id="PRU00175"/>
    </source>
</evidence>
<feature type="compositionally biased region" description="Basic and acidic residues" evidence="5">
    <location>
        <begin position="116"/>
        <end position="131"/>
    </location>
</feature>
<name>A0A8C0VE08_CYACU</name>
<dbReference type="Ensembl" id="ENSCCET00000034460.1">
    <property type="protein sequence ID" value="ENSCCEP00000022699.1"/>
    <property type="gene ID" value="ENSCCEG00000020484.1"/>
</dbReference>
<evidence type="ECO:0000313" key="8">
    <source>
        <dbReference type="Proteomes" id="UP000694410"/>
    </source>
</evidence>
<proteinExistence type="predicted"/>
<evidence type="ECO:0000256" key="3">
    <source>
        <dbReference type="ARBA" id="ARBA00022833"/>
    </source>
</evidence>
<sequence>PAHKGYKKLALAESSPGAAMAEVRQEPSAPRPVRFCRICVDFLQRPAAVQPCGHVFCHACIQPQAAPDANATCPVCQGPIESIPVLKKRRGQGTGDPAPGRAGKGGLAIPGSSPEAPEKVVRSPSFSEDKC</sequence>
<dbReference type="AlphaFoldDB" id="A0A8C0VE08"/>
<dbReference type="Gene3D" id="3.30.40.10">
    <property type="entry name" value="Zinc/RING finger domain, C3HC4 (zinc finger)"/>
    <property type="match status" value="1"/>
</dbReference>
<feature type="domain" description="RING-type" evidence="6">
    <location>
        <begin position="36"/>
        <end position="77"/>
    </location>
</feature>
<reference evidence="7" key="2">
    <citation type="submission" date="2025-09" db="UniProtKB">
        <authorList>
            <consortium name="Ensembl"/>
        </authorList>
    </citation>
    <scope>IDENTIFICATION</scope>
</reference>
<evidence type="ECO:0000256" key="5">
    <source>
        <dbReference type="SAM" id="MobiDB-lite"/>
    </source>
</evidence>
<dbReference type="PROSITE" id="PS50089">
    <property type="entry name" value="ZF_RING_2"/>
    <property type="match status" value="1"/>
</dbReference>
<evidence type="ECO:0000259" key="6">
    <source>
        <dbReference type="PROSITE" id="PS50089"/>
    </source>
</evidence>
<dbReference type="Pfam" id="PF13923">
    <property type="entry name" value="zf-C3HC4_2"/>
    <property type="match status" value="1"/>
</dbReference>
<dbReference type="InterPro" id="IPR017907">
    <property type="entry name" value="Znf_RING_CS"/>
</dbReference>
<dbReference type="InterPro" id="IPR013083">
    <property type="entry name" value="Znf_RING/FYVE/PHD"/>
</dbReference>
<reference evidence="7" key="1">
    <citation type="submission" date="2025-08" db="UniProtKB">
        <authorList>
            <consortium name="Ensembl"/>
        </authorList>
    </citation>
    <scope>IDENTIFICATION</scope>
</reference>
<feature type="region of interest" description="Disordered" evidence="5">
    <location>
        <begin position="87"/>
        <end position="131"/>
    </location>
</feature>
<dbReference type="InterPro" id="IPR001841">
    <property type="entry name" value="Znf_RING"/>
</dbReference>
<evidence type="ECO:0000256" key="2">
    <source>
        <dbReference type="ARBA" id="ARBA00022771"/>
    </source>
</evidence>
<dbReference type="PROSITE" id="PS00518">
    <property type="entry name" value="ZF_RING_1"/>
    <property type="match status" value="1"/>
</dbReference>
<protein>
    <recommendedName>
        <fullName evidence="6">RING-type domain-containing protein</fullName>
    </recommendedName>
</protein>
<accession>A0A8C0VE08</accession>
<dbReference type="SUPFAM" id="SSF57850">
    <property type="entry name" value="RING/U-box"/>
    <property type="match status" value="1"/>
</dbReference>
<keyword evidence="2 4" id="KW-0863">Zinc-finger</keyword>
<dbReference type="Proteomes" id="UP000694410">
    <property type="component" value="Unplaced"/>
</dbReference>
<dbReference type="SMART" id="SM00184">
    <property type="entry name" value="RING"/>
    <property type="match status" value="1"/>
</dbReference>
<keyword evidence="1" id="KW-0479">Metal-binding</keyword>
<keyword evidence="3" id="KW-0862">Zinc</keyword>
<dbReference type="GO" id="GO:0008270">
    <property type="term" value="F:zinc ion binding"/>
    <property type="evidence" value="ECO:0007669"/>
    <property type="project" value="UniProtKB-KW"/>
</dbReference>
<organism evidence="7 8">
    <name type="scientific">Cyanistes caeruleus</name>
    <name type="common">Eurasian blue tit</name>
    <name type="synonym">Parus caeruleus</name>
    <dbReference type="NCBI Taxonomy" id="156563"/>
    <lineage>
        <taxon>Eukaryota</taxon>
        <taxon>Metazoa</taxon>
        <taxon>Chordata</taxon>
        <taxon>Craniata</taxon>
        <taxon>Vertebrata</taxon>
        <taxon>Euteleostomi</taxon>
        <taxon>Archelosauria</taxon>
        <taxon>Archosauria</taxon>
        <taxon>Dinosauria</taxon>
        <taxon>Saurischia</taxon>
        <taxon>Theropoda</taxon>
        <taxon>Coelurosauria</taxon>
        <taxon>Aves</taxon>
        <taxon>Neognathae</taxon>
        <taxon>Neoaves</taxon>
        <taxon>Telluraves</taxon>
        <taxon>Australaves</taxon>
        <taxon>Passeriformes</taxon>
        <taxon>Paridae</taxon>
        <taxon>Cyanistes</taxon>
    </lineage>
</organism>